<dbReference type="PANTHER" id="PTHR32060">
    <property type="entry name" value="TAIL-SPECIFIC PROTEASE"/>
    <property type="match status" value="1"/>
</dbReference>
<dbReference type="SUPFAM" id="SSF52096">
    <property type="entry name" value="ClpP/crotonase"/>
    <property type="match status" value="1"/>
</dbReference>
<protein>
    <submittedName>
        <fullName evidence="8">Tail-specific protease</fullName>
    </submittedName>
</protein>
<dbReference type="InterPro" id="IPR001478">
    <property type="entry name" value="PDZ"/>
</dbReference>
<dbReference type="InterPro" id="IPR004447">
    <property type="entry name" value="Peptidase_S41A"/>
</dbReference>
<dbReference type="InterPro" id="IPR036034">
    <property type="entry name" value="PDZ_sf"/>
</dbReference>
<evidence type="ECO:0000313" key="8">
    <source>
        <dbReference type="EMBL" id="POY36387.1"/>
    </source>
</evidence>
<dbReference type="Pfam" id="PF11818">
    <property type="entry name" value="DUF3340"/>
    <property type="match status" value="1"/>
</dbReference>
<dbReference type="GO" id="GO:0004175">
    <property type="term" value="F:endopeptidase activity"/>
    <property type="evidence" value="ECO:0007669"/>
    <property type="project" value="TreeGrafter"/>
</dbReference>
<evidence type="ECO:0000256" key="5">
    <source>
        <dbReference type="RuleBase" id="RU004404"/>
    </source>
</evidence>
<organism evidence="8 9">
    <name type="scientific">Solitalea longa</name>
    <dbReference type="NCBI Taxonomy" id="2079460"/>
    <lineage>
        <taxon>Bacteria</taxon>
        <taxon>Pseudomonadati</taxon>
        <taxon>Bacteroidota</taxon>
        <taxon>Sphingobacteriia</taxon>
        <taxon>Sphingobacteriales</taxon>
        <taxon>Sphingobacteriaceae</taxon>
        <taxon>Solitalea</taxon>
    </lineage>
</organism>
<proteinExistence type="inferred from homology"/>
<dbReference type="Pfam" id="PF03572">
    <property type="entry name" value="Peptidase_S41"/>
    <property type="match status" value="1"/>
</dbReference>
<dbReference type="InterPro" id="IPR005151">
    <property type="entry name" value="Tail-specific_protease"/>
</dbReference>
<evidence type="ECO:0000256" key="2">
    <source>
        <dbReference type="ARBA" id="ARBA00022670"/>
    </source>
</evidence>
<evidence type="ECO:0000259" key="7">
    <source>
        <dbReference type="PROSITE" id="PS50106"/>
    </source>
</evidence>
<dbReference type="GO" id="GO:0008236">
    <property type="term" value="F:serine-type peptidase activity"/>
    <property type="evidence" value="ECO:0007669"/>
    <property type="project" value="UniProtKB-KW"/>
</dbReference>
<dbReference type="Proteomes" id="UP000236893">
    <property type="component" value="Unassembled WGS sequence"/>
</dbReference>
<dbReference type="InterPro" id="IPR029045">
    <property type="entry name" value="ClpP/crotonase-like_dom_sf"/>
</dbReference>
<dbReference type="SMART" id="SM00245">
    <property type="entry name" value="TSPc"/>
    <property type="match status" value="1"/>
</dbReference>
<dbReference type="Gene3D" id="3.90.226.10">
    <property type="entry name" value="2-enoyl-CoA Hydratase, Chain A, domain 1"/>
    <property type="match status" value="1"/>
</dbReference>
<dbReference type="OrthoDB" id="9812068at2"/>
<comment type="similarity">
    <text evidence="1 5">Belongs to the peptidase S41A family.</text>
</comment>
<evidence type="ECO:0000256" key="6">
    <source>
        <dbReference type="SAM" id="SignalP"/>
    </source>
</evidence>
<dbReference type="EMBL" id="PQVF01000007">
    <property type="protein sequence ID" value="POY36387.1"/>
    <property type="molecule type" value="Genomic_DNA"/>
</dbReference>
<dbReference type="GO" id="GO:0006508">
    <property type="term" value="P:proteolysis"/>
    <property type="evidence" value="ECO:0007669"/>
    <property type="project" value="UniProtKB-KW"/>
</dbReference>
<keyword evidence="3 5" id="KW-0378">Hydrolase</keyword>
<dbReference type="PANTHER" id="PTHR32060:SF22">
    <property type="entry name" value="CARBOXYL-TERMINAL-PROCESSING PEPTIDASE 3, CHLOROPLASTIC"/>
    <property type="match status" value="1"/>
</dbReference>
<dbReference type="CDD" id="cd07560">
    <property type="entry name" value="Peptidase_S41_CPP"/>
    <property type="match status" value="1"/>
</dbReference>
<dbReference type="InterPro" id="IPR020992">
    <property type="entry name" value="Tail_Prtase_C"/>
</dbReference>
<feature type="signal peptide" evidence="6">
    <location>
        <begin position="1"/>
        <end position="20"/>
    </location>
</feature>
<dbReference type="GO" id="GO:0030288">
    <property type="term" value="C:outer membrane-bounded periplasmic space"/>
    <property type="evidence" value="ECO:0007669"/>
    <property type="project" value="TreeGrafter"/>
</dbReference>
<keyword evidence="6" id="KW-0732">Signal</keyword>
<sequence>MKFKCSLALLGIGLAGSLMAFDTPTNEFPQNDKQIISLLNRMIRFMHYDPQKINDDFSKKLFWSYIGKLDVEKKYFLQQDIDYLKKYELQLDDEINNEQQLSFLKAADSLMDIRIGQVSKFYSKTFEKPFSFTEKEVLQLDYSKVSYAKDITELEKYWAKSAKYSTLMKLTDMMDLQKQTSEAAKSTVEMESEARAKVKKRYDKLFTSLANVLNKQTRFEIYANNIATIMDPHSAYMSPVSQRSWTERVSGTYFGIGLVLREQDDYVKIEDVRIGGPAWKQGELRASDLIMKVGETGKELVDVSGYSIEELVKLTRGAKGTSVTLMVKRSDNTIKSISVIRDELKQDNVFARSFVFNGKHKIGMIVLPEFYLNPKNPLGPGSSSYDMAKEVQKLKNENVEGIIIDLRGNGGGSMADVVNIAGLFIPEGPVVQVRTRDGKAQIVEDKNPEVAYDGPLAIMVNEMSASASEILSACMQDYKRAVIVGSPNTFGKGTVQRVFDLKGALLPNSNQDDTDLGATKLTIQKFYRVNGSSTQLKGVTPDIVLKDQYFNTAEKNEPFVMNWDEITPSNYTTWSNPVNVELLKEKSQKRVAANQAFKLIDENIELYKKKSLDKTVPLNMKAFMAAKKANSMQSDKQNKLKGLDPKLDMVNMKNDIAAMEGNTYWLDTNKDILKAYKSDHYIAETLNVIYDMINENAQTHK</sequence>
<dbReference type="GO" id="GO:0007165">
    <property type="term" value="P:signal transduction"/>
    <property type="evidence" value="ECO:0007669"/>
    <property type="project" value="TreeGrafter"/>
</dbReference>
<reference evidence="8 9" key="1">
    <citation type="submission" date="2018-01" db="EMBL/GenBank/DDBJ databases">
        <authorList>
            <person name="Gaut B.S."/>
            <person name="Morton B.R."/>
            <person name="Clegg M.T."/>
            <person name="Duvall M.R."/>
        </authorList>
    </citation>
    <scope>NUCLEOTIDE SEQUENCE [LARGE SCALE GENOMIC DNA]</scope>
    <source>
        <strain evidence="8 9">HR-AV</strain>
    </source>
</reference>
<dbReference type="SUPFAM" id="SSF50156">
    <property type="entry name" value="PDZ domain-like"/>
    <property type="match status" value="1"/>
</dbReference>
<evidence type="ECO:0000313" key="9">
    <source>
        <dbReference type="Proteomes" id="UP000236893"/>
    </source>
</evidence>
<evidence type="ECO:0000256" key="1">
    <source>
        <dbReference type="ARBA" id="ARBA00009179"/>
    </source>
</evidence>
<dbReference type="Pfam" id="PF17804">
    <property type="entry name" value="TSP_NTD"/>
    <property type="match status" value="1"/>
</dbReference>
<dbReference type="InterPro" id="IPR040573">
    <property type="entry name" value="TSP_N"/>
</dbReference>
<dbReference type="NCBIfam" id="TIGR00225">
    <property type="entry name" value="prc"/>
    <property type="match status" value="1"/>
</dbReference>
<feature type="chain" id="PRO_5015646286" evidence="6">
    <location>
        <begin position="21"/>
        <end position="701"/>
    </location>
</feature>
<comment type="caution">
    <text evidence="8">The sequence shown here is derived from an EMBL/GenBank/DDBJ whole genome shotgun (WGS) entry which is preliminary data.</text>
</comment>
<dbReference type="Gene3D" id="2.30.42.10">
    <property type="match status" value="1"/>
</dbReference>
<keyword evidence="9" id="KW-1185">Reference proteome</keyword>
<dbReference type="RefSeq" id="WP_103789304.1">
    <property type="nucleotide sequence ID" value="NZ_PQVF01000007.1"/>
</dbReference>
<accession>A0A2S5A277</accession>
<gene>
    <name evidence="8" type="ORF">C3K47_11610</name>
</gene>
<keyword evidence="4 5" id="KW-0720">Serine protease</keyword>
<name>A0A2S5A277_9SPHI</name>
<dbReference type="PROSITE" id="PS50106">
    <property type="entry name" value="PDZ"/>
    <property type="match status" value="1"/>
</dbReference>
<keyword evidence="2 5" id="KW-0645">Protease</keyword>
<dbReference type="AlphaFoldDB" id="A0A2S5A277"/>
<dbReference type="SMART" id="SM00228">
    <property type="entry name" value="PDZ"/>
    <property type="match status" value="1"/>
</dbReference>
<evidence type="ECO:0000256" key="3">
    <source>
        <dbReference type="ARBA" id="ARBA00022801"/>
    </source>
</evidence>
<evidence type="ECO:0000256" key="4">
    <source>
        <dbReference type="ARBA" id="ARBA00022825"/>
    </source>
</evidence>
<feature type="domain" description="PDZ" evidence="7">
    <location>
        <begin position="250"/>
        <end position="330"/>
    </location>
</feature>